<accession>A0A0E0ELH0</accession>
<reference evidence="2" key="2">
    <citation type="submission" date="2018-05" db="EMBL/GenBank/DDBJ databases">
        <title>OmerRS3 (Oryza meridionalis Reference Sequence Version 3).</title>
        <authorList>
            <person name="Zhang J."/>
            <person name="Kudrna D."/>
            <person name="Lee S."/>
            <person name="Talag J."/>
            <person name="Welchert J."/>
            <person name="Wing R.A."/>
        </authorList>
    </citation>
    <scope>NUCLEOTIDE SEQUENCE [LARGE SCALE GENOMIC DNA]</scope>
    <source>
        <strain evidence="2">cv. OR44</strain>
    </source>
</reference>
<evidence type="ECO:0000313" key="3">
    <source>
        <dbReference type="Proteomes" id="UP000008021"/>
    </source>
</evidence>
<dbReference type="Proteomes" id="UP000008021">
    <property type="component" value="Chromosome 8"/>
</dbReference>
<dbReference type="HOGENOM" id="CLU_2458571_0_0_1"/>
<name>A0A0E0ELH0_9ORYZ</name>
<organism evidence="2">
    <name type="scientific">Oryza meridionalis</name>
    <dbReference type="NCBI Taxonomy" id="40149"/>
    <lineage>
        <taxon>Eukaryota</taxon>
        <taxon>Viridiplantae</taxon>
        <taxon>Streptophyta</taxon>
        <taxon>Embryophyta</taxon>
        <taxon>Tracheophyta</taxon>
        <taxon>Spermatophyta</taxon>
        <taxon>Magnoliopsida</taxon>
        <taxon>Liliopsida</taxon>
        <taxon>Poales</taxon>
        <taxon>Poaceae</taxon>
        <taxon>BOP clade</taxon>
        <taxon>Oryzoideae</taxon>
        <taxon>Oryzeae</taxon>
        <taxon>Oryzinae</taxon>
        <taxon>Oryza</taxon>
    </lineage>
</organism>
<keyword evidence="3" id="KW-1185">Reference proteome</keyword>
<dbReference type="AlphaFoldDB" id="A0A0E0ELH0"/>
<evidence type="ECO:0000313" key="2">
    <source>
        <dbReference type="EnsemblPlants" id="OMERI08G12090.5"/>
    </source>
</evidence>
<protein>
    <submittedName>
        <fullName evidence="2">Uncharacterized protein</fullName>
    </submittedName>
</protein>
<evidence type="ECO:0000256" key="1">
    <source>
        <dbReference type="SAM" id="MobiDB-lite"/>
    </source>
</evidence>
<reference evidence="2" key="1">
    <citation type="submission" date="2015-04" db="UniProtKB">
        <authorList>
            <consortium name="EnsemblPlants"/>
        </authorList>
    </citation>
    <scope>IDENTIFICATION</scope>
</reference>
<feature type="compositionally biased region" description="Gly residues" evidence="1">
    <location>
        <begin position="50"/>
        <end position="67"/>
    </location>
</feature>
<proteinExistence type="predicted"/>
<dbReference type="Gramene" id="OMERI08G12090.5">
    <property type="protein sequence ID" value="OMERI08G12090.5"/>
    <property type="gene ID" value="OMERI08G12090"/>
</dbReference>
<dbReference type="EnsemblPlants" id="OMERI08G12090.5">
    <property type="protein sequence ID" value="OMERI08G12090.5"/>
    <property type="gene ID" value="OMERI08G12090"/>
</dbReference>
<feature type="region of interest" description="Disordered" evidence="1">
    <location>
        <begin position="1"/>
        <end position="72"/>
    </location>
</feature>
<sequence>MPLKKGAHFGSSQDWRSAPSGGRRTDLSRAQNDGVRTRAWGEEVELPPTTGGGEPRRVGGGGGGGEVEGVRGVRRRARVRGWGVGGAQA</sequence>